<feature type="domain" description="Glycosyl transferase family 51" evidence="17">
    <location>
        <begin position="85"/>
        <end position="259"/>
    </location>
</feature>
<dbReference type="KEGG" id="nbe:Back2_16930"/>
<keyword evidence="7" id="KW-0378">Hydrolase</keyword>
<dbReference type="FunFam" id="1.10.3810.10:FF:000001">
    <property type="entry name" value="Penicillin-binding protein 1A"/>
    <property type="match status" value="1"/>
</dbReference>
<evidence type="ECO:0000256" key="12">
    <source>
        <dbReference type="ARBA" id="ARBA00034000"/>
    </source>
</evidence>
<feature type="transmembrane region" description="Helical" evidence="15">
    <location>
        <begin position="32"/>
        <end position="58"/>
    </location>
</feature>
<dbReference type="InterPro" id="IPR050396">
    <property type="entry name" value="Glycosyltr_51/Transpeptidase"/>
</dbReference>
<feature type="compositionally biased region" description="Pro residues" evidence="14">
    <location>
        <begin position="725"/>
        <end position="737"/>
    </location>
</feature>
<dbReference type="InterPro" id="IPR012338">
    <property type="entry name" value="Beta-lactam/transpept-like"/>
</dbReference>
<dbReference type="Pfam" id="PF00912">
    <property type="entry name" value="Transgly"/>
    <property type="match status" value="1"/>
</dbReference>
<evidence type="ECO:0000313" key="18">
    <source>
        <dbReference type="EMBL" id="BBH17406.1"/>
    </source>
</evidence>
<organism evidence="18 19">
    <name type="scientific">Nocardioides baekrokdamisoli</name>
    <dbReference type="NCBI Taxonomy" id="1804624"/>
    <lineage>
        <taxon>Bacteria</taxon>
        <taxon>Bacillati</taxon>
        <taxon>Actinomycetota</taxon>
        <taxon>Actinomycetes</taxon>
        <taxon>Propionibacteriales</taxon>
        <taxon>Nocardioidaceae</taxon>
        <taxon>Nocardioides</taxon>
    </lineage>
</organism>
<dbReference type="AlphaFoldDB" id="A0A3G9IGG1"/>
<evidence type="ECO:0000256" key="13">
    <source>
        <dbReference type="ARBA" id="ARBA00049902"/>
    </source>
</evidence>
<keyword evidence="4" id="KW-0645">Protease</keyword>
<evidence type="ECO:0000256" key="3">
    <source>
        <dbReference type="ARBA" id="ARBA00022645"/>
    </source>
</evidence>
<dbReference type="InterPro" id="IPR023346">
    <property type="entry name" value="Lysozyme-like_dom_sf"/>
</dbReference>
<evidence type="ECO:0000256" key="15">
    <source>
        <dbReference type="SAM" id="Phobius"/>
    </source>
</evidence>
<dbReference type="GO" id="GO:0008955">
    <property type="term" value="F:peptidoglycan glycosyltransferase activity"/>
    <property type="evidence" value="ECO:0007669"/>
    <property type="project" value="UniProtKB-EC"/>
</dbReference>
<keyword evidence="8" id="KW-0133">Cell shape</keyword>
<evidence type="ECO:0000256" key="2">
    <source>
        <dbReference type="ARBA" id="ARBA00007739"/>
    </source>
</evidence>
<comment type="similarity">
    <text evidence="2">In the N-terminal section; belongs to the glycosyltransferase 51 family.</text>
</comment>
<comment type="similarity">
    <text evidence="1">In the C-terminal section; belongs to the transpeptidase family.</text>
</comment>
<evidence type="ECO:0000256" key="4">
    <source>
        <dbReference type="ARBA" id="ARBA00022670"/>
    </source>
</evidence>
<keyword evidence="6" id="KW-0808">Transferase</keyword>
<keyword evidence="15" id="KW-1133">Transmembrane helix</keyword>
<feature type="domain" description="Penicillin-binding protein transpeptidase" evidence="16">
    <location>
        <begin position="390"/>
        <end position="664"/>
    </location>
</feature>
<dbReference type="InterPro" id="IPR001460">
    <property type="entry name" value="PCN-bd_Tpept"/>
</dbReference>
<name>A0A3G9IGG1_9ACTN</name>
<keyword evidence="19" id="KW-1185">Reference proteome</keyword>
<comment type="catalytic activity">
    <reaction evidence="13">
        <text>[GlcNAc-(1-&gt;4)-Mur2Ac(oyl-L-Ala-gamma-D-Glu-L-Lys-D-Ala-D-Ala)](n)-di-trans,octa-cis-undecaprenyl diphosphate + beta-D-GlcNAc-(1-&gt;4)-Mur2Ac(oyl-L-Ala-gamma-D-Glu-L-Lys-D-Ala-D-Ala)-di-trans,octa-cis-undecaprenyl diphosphate = [GlcNAc-(1-&gt;4)-Mur2Ac(oyl-L-Ala-gamma-D-Glu-L-Lys-D-Ala-D-Ala)](n+1)-di-trans,octa-cis-undecaprenyl diphosphate + di-trans,octa-cis-undecaprenyl diphosphate + H(+)</text>
        <dbReference type="Rhea" id="RHEA:23708"/>
        <dbReference type="Rhea" id="RHEA-COMP:9602"/>
        <dbReference type="Rhea" id="RHEA-COMP:9603"/>
        <dbReference type="ChEBI" id="CHEBI:15378"/>
        <dbReference type="ChEBI" id="CHEBI:58405"/>
        <dbReference type="ChEBI" id="CHEBI:60033"/>
        <dbReference type="ChEBI" id="CHEBI:78435"/>
        <dbReference type="EC" id="2.4.99.28"/>
    </reaction>
</comment>
<evidence type="ECO:0000313" key="19">
    <source>
        <dbReference type="Proteomes" id="UP000271573"/>
    </source>
</evidence>
<evidence type="ECO:0000256" key="1">
    <source>
        <dbReference type="ARBA" id="ARBA00007090"/>
    </source>
</evidence>
<evidence type="ECO:0000256" key="8">
    <source>
        <dbReference type="ARBA" id="ARBA00022960"/>
    </source>
</evidence>
<keyword evidence="3" id="KW-0121">Carboxypeptidase</keyword>
<dbReference type="GO" id="GO:0008658">
    <property type="term" value="F:penicillin binding"/>
    <property type="evidence" value="ECO:0007669"/>
    <property type="project" value="InterPro"/>
</dbReference>
<dbReference type="Proteomes" id="UP000271573">
    <property type="component" value="Chromosome"/>
</dbReference>
<evidence type="ECO:0000256" key="5">
    <source>
        <dbReference type="ARBA" id="ARBA00022676"/>
    </source>
</evidence>
<dbReference type="RefSeq" id="WP_164512539.1">
    <property type="nucleotide sequence ID" value="NZ_AP019307.1"/>
</dbReference>
<feature type="region of interest" description="Disordered" evidence="14">
    <location>
        <begin position="702"/>
        <end position="776"/>
    </location>
</feature>
<dbReference type="Gene3D" id="3.40.710.10">
    <property type="entry name" value="DD-peptidase/beta-lactamase superfamily"/>
    <property type="match status" value="1"/>
</dbReference>
<dbReference type="EMBL" id="AP019307">
    <property type="protein sequence ID" value="BBH17406.1"/>
    <property type="molecule type" value="Genomic_DNA"/>
</dbReference>
<evidence type="ECO:0000256" key="9">
    <source>
        <dbReference type="ARBA" id="ARBA00022984"/>
    </source>
</evidence>
<reference evidence="18 19" key="1">
    <citation type="submission" date="2018-11" db="EMBL/GenBank/DDBJ databases">
        <title>Complete genome sequence of Nocardioides baekrokdamisoli strain KCTC 39748.</title>
        <authorList>
            <person name="Kang S.W."/>
            <person name="Lee K.C."/>
            <person name="Kim K.K."/>
            <person name="Kim J.S."/>
            <person name="Kim D.S."/>
            <person name="Ko S.H."/>
            <person name="Yang S.H."/>
            <person name="Shin Y.K."/>
            <person name="Lee J.S."/>
        </authorList>
    </citation>
    <scope>NUCLEOTIDE SEQUENCE [LARGE SCALE GENOMIC DNA]</scope>
    <source>
        <strain evidence="18 19">KCTC 39748</strain>
    </source>
</reference>
<evidence type="ECO:0000256" key="7">
    <source>
        <dbReference type="ARBA" id="ARBA00022801"/>
    </source>
</evidence>
<keyword evidence="15" id="KW-0812">Transmembrane</keyword>
<evidence type="ECO:0000259" key="16">
    <source>
        <dbReference type="Pfam" id="PF00905"/>
    </source>
</evidence>
<dbReference type="InterPro" id="IPR036950">
    <property type="entry name" value="PBP_transglycosylase"/>
</dbReference>
<keyword evidence="11" id="KW-0961">Cell wall biogenesis/degradation</keyword>
<dbReference type="GO" id="GO:0009252">
    <property type="term" value="P:peptidoglycan biosynthetic process"/>
    <property type="evidence" value="ECO:0007669"/>
    <property type="project" value="UniProtKB-KW"/>
</dbReference>
<evidence type="ECO:0000256" key="6">
    <source>
        <dbReference type="ARBA" id="ARBA00022679"/>
    </source>
</evidence>
<evidence type="ECO:0000256" key="14">
    <source>
        <dbReference type="SAM" id="MobiDB-lite"/>
    </source>
</evidence>
<dbReference type="InterPro" id="IPR001264">
    <property type="entry name" value="Glyco_trans_51"/>
</dbReference>
<dbReference type="GO" id="GO:0030288">
    <property type="term" value="C:outer membrane-bounded periplasmic space"/>
    <property type="evidence" value="ECO:0007669"/>
    <property type="project" value="TreeGrafter"/>
</dbReference>
<protein>
    <submittedName>
        <fullName evidence="18">Penicillin-binding protein</fullName>
    </submittedName>
</protein>
<evidence type="ECO:0000256" key="11">
    <source>
        <dbReference type="ARBA" id="ARBA00023316"/>
    </source>
</evidence>
<dbReference type="PANTHER" id="PTHR32282">
    <property type="entry name" value="BINDING PROTEIN TRANSPEPTIDASE, PUTATIVE-RELATED"/>
    <property type="match status" value="1"/>
</dbReference>
<accession>A0A3G9IGG1</accession>
<dbReference type="Pfam" id="PF00905">
    <property type="entry name" value="Transpeptidase"/>
    <property type="match status" value="1"/>
</dbReference>
<keyword evidence="9" id="KW-0573">Peptidoglycan synthesis</keyword>
<dbReference type="GO" id="GO:0008360">
    <property type="term" value="P:regulation of cell shape"/>
    <property type="evidence" value="ECO:0007669"/>
    <property type="project" value="UniProtKB-KW"/>
</dbReference>
<proteinExistence type="inferred from homology"/>
<feature type="compositionally biased region" description="Polar residues" evidence="14">
    <location>
        <begin position="713"/>
        <end position="723"/>
    </location>
</feature>
<feature type="compositionally biased region" description="Low complexity" evidence="14">
    <location>
        <begin position="760"/>
        <end position="769"/>
    </location>
</feature>
<evidence type="ECO:0000256" key="10">
    <source>
        <dbReference type="ARBA" id="ARBA00023268"/>
    </source>
</evidence>
<dbReference type="PANTHER" id="PTHR32282:SF34">
    <property type="entry name" value="PENICILLIN-BINDING PROTEIN 1A"/>
    <property type="match status" value="1"/>
</dbReference>
<keyword evidence="5" id="KW-0328">Glycosyltransferase</keyword>
<gene>
    <name evidence="18" type="ORF">Back2_16930</name>
</gene>
<evidence type="ECO:0000259" key="17">
    <source>
        <dbReference type="Pfam" id="PF00912"/>
    </source>
</evidence>
<dbReference type="GO" id="GO:0009002">
    <property type="term" value="F:serine-type D-Ala-D-Ala carboxypeptidase activity"/>
    <property type="evidence" value="ECO:0007669"/>
    <property type="project" value="UniProtKB-EC"/>
</dbReference>
<sequence>MSNPAKKPAARRPAAPQGAWDKFRAMNSKRRWILALKWSTVISLSFVLFIVAAGFVMYETTKIPDPNAAYESQASLVYYSDGKTVIGDFSNQYRISLTYNQMPATIKDAVVAAEDRTFWTNNGIDLRGILRALVNNAGGNSLQGASTITQQYVKLVYLNSERSYTRKVKEAILALKLEQSISKQEILTRYLNAVYFGRSAYGIEAASEAYFGIHAAKLNTRQAAMLASIINNPNNLDPRGSKAEKTNLTKRYDYVLQGMVSTGNLKEAVAQHYIALGLPDSKPQSVNRNTLGDQKGHILQLVKNQLLSLGFSSEQIDRGGLRITTTLQKKGMDAAECGVIGRPGPNETRADPCQEFGAAVPANYSGERPSSCYYGTGDACLSDKNLHIGVAMVKPGTGDLVGFYGGQDYVESQLNWAATGGMAGSSMKPITLATAIEAGYTLKSTWTGGATYGFYGASCQPFVPSSCVQNEADAAGQPTGYGHPLTSVEALENSVNTAFSDMTMSIPNGPKAIYNNALAMGLTPNTADPKHPVGIPTSTTDLLPDDVRITLGKAHVSPINMANTYATIADGGQRADVHVVQTVTDANGAVKYQFKQHTTQAIPQDVSDDVSYAMQQVVLNGTGKNAMALGRPAAGKTGTATNGNNDVSSAWFSGFTPQMATSVMYVRGNGTEKIDRWMPSYFGADYPTRTWTEVMKLYLTGEPTEQFPPPANVSGTAPQSGHTYTPPPPPPPAPKPTKTPTSKPTKTKTPKPNPGGGNSSGTPSSSPTGLILPRKP</sequence>
<dbReference type="GO" id="GO:0006508">
    <property type="term" value="P:proteolysis"/>
    <property type="evidence" value="ECO:0007669"/>
    <property type="project" value="UniProtKB-KW"/>
</dbReference>
<dbReference type="SUPFAM" id="SSF56601">
    <property type="entry name" value="beta-lactamase/transpeptidase-like"/>
    <property type="match status" value="1"/>
</dbReference>
<dbReference type="Gene3D" id="1.10.3810.10">
    <property type="entry name" value="Biosynthetic peptidoglycan transglycosylase-like"/>
    <property type="match status" value="1"/>
</dbReference>
<keyword evidence="10" id="KW-0511">Multifunctional enzyme</keyword>
<keyword evidence="15" id="KW-0472">Membrane</keyword>
<dbReference type="GO" id="GO:0071555">
    <property type="term" value="P:cell wall organization"/>
    <property type="evidence" value="ECO:0007669"/>
    <property type="project" value="UniProtKB-KW"/>
</dbReference>
<comment type="catalytic activity">
    <reaction evidence="12">
        <text>Preferential cleavage: (Ac)2-L-Lys-D-Ala-|-D-Ala. Also transpeptidation of peptidyl-alanyl moieties that are N-acyl substituents of D-alanine.</text>
        <dbReference type="EC" id="3.4.16.4"/>
    </reaction>
</comment>
<dbReference type="SUPFAM" id="SSF53955">
    <property type="entry name" value="Lysozyme-like"/>
    <property type="match status" value="1"/>
</dbReference>